<comment type="subcellular location">
    <subcellularLocation>
        <location evidence="2">Nucleus</location>
        <location evidence="2">Nucleolus</location>
    </subcellularLocation>
</comment>
<evidence type="ECO:0000256" key="13">
    <source>
        <dbReference type="ARBA" id="ARBA00022884"/>
    </source>
</evidence>
<dbReference type="CDD" id="cd17959">
    <property type="entry name" value="DEADc_DDX54"/>
    <property type="match status" value="1"/>
</dbReference>
<dbReference type="AlphaFoldDB" id="A0AA35JD57"/>
<evidence type="ECO:0000313" key="21">
    <source>
        <dbReference type="EMBL" id="CAI4057721.1"/>
    </source>
</evidence>
<feature type="compositionally biased region" description="Basic and acidic residues" evidence="17">
    <location>
        <begin position="973"/>
        <end position="987"/>
    </location>
</feature>
<evidence type="ECO:0000256" key="6">
    <source>
        <dbReference type="ARBA" id="ARBA00021760"/>
    </source>
</evidence>
<dbReference type="InterPro" id="IPR000629">
    <property type="entry name" value="RNA-helicase_DEAD-box_CS"/>
</dbReference>
<feature type="region of interest" description="Disordered" evidence="17">
    <location>
        <begin position="891"/>
        <end position="1001"/>
    </location>
</feature>
<feature type="region of interest" description="Disordered" evidence="17">
    <location>
        <begin position="1"/>
        <end position="125"/>
    </location>
</feature>
<dbReference type="InterPro" id="IPR014001">
    <property type="entry name" value="Helicase_ATP-bd"/>
</dbReference>
<dbReference type="PROSITE" id="PS51192">
    <property type="entry name" value="HELICASE_ATP_BIND_1"/>
    <property type="match status" value="1"/>
</dbReference>
<dbReference type="Proteomes" id="UP001162087">
    <property type="component" value="Chromosome 4"/>
</dbReference>
<evidence type="ECO:0000256" key="17">
    <source>
        <dbReference type="SAM" id="MobiDB-lite"/>
    </source>
</evidence>
<dbReference type="Pfam" id="PF08147">
    <property type="entry name" value="DBP10CT"/>
    <property type="match status" value="1"/>
</dbReference>
<proteinExistence type="inferred from homology"/>
<dbReference type="InterPro" id="IPR014014">
    <property type="entry name" value="RNA_helicase_DEAD_Q_motif"/>
</dbReference>
<dbReference type="GO" id="GO:0003724">
    <property type="term" value="F:RNA helicase activity"/>
    <property type="evidence" value="ECO:0007669"/>
    <property type="project" value="UniProtKB-EC"/>
</dbReference>
<gene>
    <name evidence="21" type="primary">SKDI04G2070</name>
    <name evidence="21" type="ORF">SKDI_04G2070</name>
</gene>
<dbReference type="PROSITE" id="PS51194">
    <property type="entry name" value="HELICASE_CTER"/>
    <property type="match status" value="1"/>
</dbReference>
<dbReference type="InterPro" id="IPR012541">
    <property type="entry name" value="DBP10_C"/>
</dbReference>
<dbReference type="InterPro" id="IPR001650">
    <property type="entry name" value="Helicase_C-like"/>
</dbReference>
<dbReference type="SMART" id="SM01123">
    <property type="entry name" value="DBP10CT"/>
    <property type="match status" value="1"/>
</dbReference>
<evidence type="ECO:0000313" key="22">
    <source>
        <dbReference type="Proteomes" id="UP001162087"/>
    </source>
</evidence>
<sequence length="1001" mass="112876">MSGVQKRKRDLEDQDVSGSEEEDTAFDIANDIALNGSDSDSDGSSSGTEADYGLGDVQDVIKYSSDEEREGDSKKKANGKNGKKNKSDNKKKSGKKEVAAFPTLELSDDENDASGKTQADDDEDDVNEYFSTTNLEKTKHKKGSFPSFGLSKVVLNNIKRKGFRQPTPIQRKTIPLILQSRDIVGMARTGSGKTAAFILPMVEKLKSHSGKIGARAVILSPSRELAMQTFNVFKDFAKGTELRSVLLTGGDSLEEQFSMMMSNPDVIIATPGRFLHLKVEMNLDLKSVEYVVFDEADRLFEMGFQEQLNELLASLPARRQTLLFSATLPNSLVDFVKAGLVNPVLVRLDTETKVSENLEMLFLSSKNADREANLLYILQEVIKIPLATSEQLQKLQKSNNEADSDSDDENDRHKKKRNFKKEKFRKQKMPAANELPSERATILFVPTRHHVEYISQLLRDCGYLISYIYGTLDQHARKRQLYNFRAGLTSILVVTDVAARGVDIPMLANVINYTLPGSSKIFVHRVGRTARAGNKGWAYSIVSENELPYLLDLELFLGKKILLAPMYDNLVDSIKKRWIDEGNLEFQFQPPKLSYTKRLVLGSCPRLDVEGLGDLYKNLMTSNFDLQLAMKTSMKAEKLYYRTRTSASPESLKRSKEIIASGWDAQNAFFGKNEEKEKLDFLAKLQNRRNKETVFEFTRNPDDEMAVLMKRRRKQLAPIQRKASERRKLLEKERMAGLSHSIENEILKGDDGETGYTVSEEALKEFEDADQLLEAQENDSKKKKKPKTFKDPTFFLSHYAPAGEIQDKQLQIASGFANDAAHAAYDLNTDDKVQVHKQTATVKWDKKRKKYVNTQGIDNKKYIIGESGQKIAASFRSGRFDDWSKARNLKPLKAGSRESSIPSNLLADPSQGPGSNGRTARGKFKHKQMKAPKMPDKHRDNYYSQKKKVEKALQSGVNVKGHNNAPGLSSELKSTEQIRKDRVMAEKKRAKNARPSKKRKF</sequence>
<protein>
    <recommendedName>
        <fullName evidence="5">ATP-dependent RNA helicase DBP10</fullName>
        <ecNumber evidence="4">3.6.4.13</ecNumber>
    </recommendedName>
    <alternativeName>
        <fullName evidence="6">ATP-dependent RNA helicase dbp10</fullName>
    </alternativeName>
</protein>
<evidence type="ECO:0000256" key="2">
    <source>
        <dbReference type="ARBA" id="ARBA00004604"/>
    </source>
</evidence>
<dbReference type="InterPro" id="IPR050079">
    <property type="entry name" value="DEAD_box_RNA_helicase"/>
</dbReference>
<evidence type="ECO:0000256" key="15">
    <source>
        <dbReference type="ARBA" id="ARBA00047984"/>
    </source>
</evidence>
<keyword evidence="8" id="KW-0698">rRNA processing</keyword>
<keyword evidence="7" id="KW-0690">Ribosome biogenesis</keyword>
<evidence type="ECO:0000259" key="18">
    <source>
        <dbReference type="PROSITE" id="PS51192"/>
    </source>
</evidence>
<keyword evidence="14" id="KW-0539">Nucleus</keyword>
<feature type="domain" description="DEAD-box RNA helicase Q" evidence="20">
    <location>
        <begin position="143"/>
        <end position="171"/>
    </location>
</feature>
<evidence type="ECO:0000256" key="16">
    <source>
        <dbReference type="PROSITE-ProRule" id="PRU00552"/>
    </source>
</evidence>
<evidence type="ECO:0000256" key="7">
    <source>
        <dbReference type="ARBA" id="ARBA00022517"/>
    </source>
</evidence>
<keyword evidence="13" id="KW-0694">RNA-binding</keyword>
<feature type="compositionally biased region" description="Basic and acidic residues" evidence="17">
    <location>
        <begin position="85"/>
        <end position="98"/>
    </location>
</feature>
<dbReference type="InterPro" id="IPR033517">
    <property type="entry name" value="DDX54/DBP10_DEAD-box_helicase"/>
</dbReference>
<dbReference type="PROSITE" id="PS51195">
    <property type="entry name" value="Q_MOTIF"/>
    <property type="match status" value="1"/>
</dbReference>
<comment type="catalytic activity">
    <reaction evidence="15">
        <text>ATP + H2O = ADP + phosphate + H(+)</text>
        <dbReference type="Rhea" id="RHEA:13065"/>
        <dbReference type="ChEBI" id="CHEBI:15377"/>
        <dbReference type="ChEBI" id="CHEBI:15378"/>
        <dbReference type="ChEBI" id="CHEBI:30616"/>
        <dbReference type="ChEBI" id="CHEBI:43474"/>
        <dbReference type="ChEBI" id="CHEBI:456216"/>
        <dbReference type="EC" id="3.6.4.13"/>
    </reaction>
</comment>
<dbReference type="EC" id="3.6.4.13" evidence="4"/>
<dbReference type="GeneID" id="80922941"/>
<evidence type="ECO:0000256" key="1">
    <source>
        <dbReference type="ARBA" id="ARBA00003706"/>
    </source>
</evidence>
<evidence type="ECO:0000256" key="8">
    <source>
        <dbReference type="ARBA" id="ARBA00022552"/>
    </source>
</evidence>
<dbReference type="Gene3D" id="3.40.50.300">
    <property type="entry name" value="P-loop containing nucleotide triphosphate hydrolases"/>
    <property type="match status" value="2"/>
</dbReference>
<dbReference type="PANTHER" id="PTHR47959">
    <property type="entry name" value="ATP-DEPENDENT RNA HELICASE RHLE-RELATED"/>
    <property type="match status" value="1"/>
</dbReference>
<dbReference type="GO" id="GO:0005730">
    <property type="term" value="C:nucleolus"/>
    <property type="evidence" value="ECO:0007669"/>
    <property type="project" value="UniProtKB-SubCell"/>
</dbReference>
<feature type="compositionally biased region" description="Low complexity" evidence="17">
    <location>
        <begin position="36"/>
        <end position="47"/>
    </location>
</feature>
<dbReference type="Pfam" id="PF00271">
    <property type="entry name" value="Helicase_C"/>
    <property type="match status" value="1"/>
</dbReference>
<evidence type="ECO:0000256" key="5">
    <source>
        <dbReference type="ARBA" id="ARBA00019117"/>
    </source>
</evidence>
<evidence type="ECO:0000256" key="14">
    <source>
        <dbReference type="ARBA" id="ARBA00023242"/>
    </source>
</evidence>
<keyword evidence="12" id="KW-0067">ATP-binding</keyword>
<comment type="similarity">
    <text evidence="3">Belongs to the DEAD box helicase family. DDX54/DBP10 subfamily.</text>
</comment>
<name>A0AA35JD57_SACK1</name>
<dbReference type="GO" id="GO:0016787">
    <property type="term" value="F:hydrolase activity"/>
    <property type="evidence" value="ECO:0007669"/>
    <property type="project" value="UniProtKB-KW"/>
</dbReference>
<evidence type="ECO:0000256" key="10">
    <source>
        <dbReference type="ARBA" id="ARBA00022801"/>
    </source>
</evidence>
<keyword evidence="11" id="KW-0347">Helicase</keyword>
<evidence type="ECO:0000256" key="3">
    <source>
        <dbReference type="ARBA" id="ARBA00010379"/>
    </source>
</evidence>
<dbReference type="EMBL" id="OX365899">
    <property type="protein sequence ID" value="CAI4057721.1"/>
    <property type="molecule type" value="Genomic_DNA"/>
</dbReference>
<dbReference type="SUPFAM" id="SSF52540">
    <property type="entry name" value="P-loop containing nucleoside triphosphate hydrolases"/>
    <property type="match status" value="2"/>
</dbReference>
<dbReference type="PROSITE" id="PS00039">
    <property type="entry name" value="DEAD_ATP_HELICASE"/>
    <property type="match status" value="1"/>
</dbReference>
<feature type="region of interest" description="Disordered" evidence="17">
    <location>
        <begin position="395"/>
        <end position="433"/>
    </location>
</feature>
<evidence type="ECO:0000259" key="19">
    <source>
        <dbReference type="PROSITE" id="PS51194"/>
    </source>
</evidence>
<keyword evidence="22" id="KW-1185">Reference proteome</keyword>
<dbReference type="GO" id="GO:0005829">
    <property type="term" value="C:cytosol"/>
    <property type="evidence" value="ECO:0007669"/>
    <property type="project" value="TreeGrafter"/>
</dbReference>
<dbReference type="GO" id="GO:0005524">
    <property type="term" value="F:ATP binding"/>
    <property type="evidence" value="ECO:0007669"/>
    <property type="project" value="UniProtKB-KW"/>
</dbReference>
<feature type="compositionally biased region" description="Basic residues" evidence="17">
    <location>
        <begin position="920"/>
        <end position="930"/>
    </location>
</feature>
<feature type="short sequence motif" description="Q motif" evidence="16">
    <location>
        <begin position="143"/>
        <end position="171"/>
    </location>
</feature>
<evidence type="ECO:0000256" key="9">
    <source>
        <dbReference type="ARBA" id="ARBA00022741"/>
    </source>
</evidence>
<evidence type="ECO:0000256" key="4">
    <source>
        <dbReference type="ARBA" id="ARBA00012552"/>
    </source>
</evidence>
<feature type="domain" description="Helicase C-terminal" evidence="19">
    <location>
        <begin position="424"/>
        <end position="574"/>
    </location>
</feature>
<evidence type="ECO:0000256" key="12">
    <source>
        <dbReference type="ARBA" id="ARBA00022840"/>
    </source>
</evidence>
<dbReference type="SMART" id="SM00487">
    <property type="entry name" value="DEXDc"/>
    <property type="match status" value="1"/>
</dbReference>
<dbReference type="GO" id="GO:0003723">
    <property type="term" value="F:RNA binding"/>
    <property type="evidence" value="ECO:0007669"/>
    <property type="project" value="UniProtKB-KW"/>
</dbReference>
<feature type="domain" description="Helicase ATP-binding" evidence="18">
    <location>
        <begin position="174"/>
        <end position="346"/>
    </location>
</feature>
<dbReference type="InterPro" id="IPR011545">
    <property type="entry name" value="DEAD/DEAH_box_helicase_dom"/>
</dbReference>
<feature type="compositionally biased region" description="Basic residues" evidence="17">
    <location>
        <begin position="413"/>
        <end position="428"/>
    </location>
</feature>
<dbReference type="SMART" id="SM00490">
    <property type="entry name" value="HELICc"/>
    <property type="match status" value="1"/>
</dbReference>
<evidence type="ECO:0000256" key="11">
    <source>
        <dbReference type="ARBA" id="ARBA00022806"/>
    </source>
</evidence>
<reference evidence="21" key="1">
    <citation type="submission" date="2022-10" db="EMBL/GenBank/DDBJ databases">
        <authorList>
            <person name="Byrne P K."/>
        </authorList>
    </citation>
    <scope>NUCLEOTIDE SEQUENCE</scope>
    <source>
        <strain evidence="21">IFO1802</strain>
    </source>
</reference>
<dbReference type="FunFam" id="3.40.50.300:FF:000865">
    <property type="entry name" value="ATP-dependent RNA helicase DDX54"/>
    <property type="match status" value="1"/>
</dbReference>
<accession>A0AA35JD57</accession>
<dbReference type="GO" id="GO:0006364">
    <property type="term" value="P:rRNA processing"/>
    <property type="evidence" value="ECO:0007669"/>
    <property type="project" value="UniProtKB-KW"/>
</dbReference>
<comment type="function">
    <text evidence="1">ATP-binding RNA helicase involved in the biogenesis of 60S ribosomal subunits and is required for the normal formation of 25S and 5.8S rRNAs.</text>
</comment>
<feature type="compositionally biased region" description="Acidic residues" evidence="17">
    <location>
        <begin position="12"/>
        <end position="25"/>
    </location>
</feature>
<dbReference type="Pfam" id="PF00270">
    <property type="entry name" value="DEAD"/>
    <property type="match status" value="1"/>
</dbReference>
<evidence type="ECO:0000259" key="20">
    <source>
        <dbReference type="PROSITE" id="PS51195"/>
    </source>
</evidence>
<organism evidence="21 22">
    <name type="scientific">Saccharomyces kudriavzevii (strain ATCC MYA-4449 / AS 2.2408 / CBS 8840 / NBRC 1802 / NCYC 2889)</name>
    <name type="common">Yeast</name>
    <dbReference type="NCBI Taxonomy" id="226230"/>
    <lineage>
        <taxon>Eukaryota</taxon>
        <taxon>Fungi</taxon>
        <taxon>Dikarya</taxon>
        <taxon>Ascomycota</taxon>
        <taxon>Saccharomycotina</taxon>
        <taxon>Saccharomycetes</taxon>
        <taxon>Saccharomycetales</taxon>
        <taxon>Saccharomycetaceae</taxon>
        <taxon>Saccharomyces</taxon>
    </lineage>
</organism>
<dbReference type="PANTHER" id="PTHR47959:SF8">
    <property type="entry name" value="RNA HELICASE"/>
    <property type="match status" value="1"/>
</dbReference>
<feature type="compositionally biased region" description="Basic residues" evidence="17">
    <location>
        <begin position="988"/>
        <end position="1001"/>
    </location>
</feature>
<dbReference type="RefSeq" id="XP_056086641.1">
    <property type="nucleotide sequence ID" value="XM_056232354.1"/>
</dbReference>
<dbReference type="CDD" id="cd18787">
    <property type="entry name" value="SF2_C_DEAD"/>
    <property type="match status" value="1"/>
</dbReference>
<keyword evidence="10" id="KW-0378">Hydrolase</keyword>
<dbReference type="InterPro" id="IPR027417">
    <property type="entry name" value="P-loop_NTPase"/>
</dbReference>
<keyword evidence="9" id="KW-0547">Nucleotide-binding</keyword>